<sequence>MLRRSREAACITQPRGFVREQRRSVGRRSRFGDGEVDLFLYKHLIVDDTTESFTKLRRPALATTPAPPRRKRVPVGGWTLSWVLRPRSQSDLRSRETCPCTKWLRFAFMSCRDGTHVCGAVSCPRLLVSWGWAWPRALDQEVWGRCGLPSLGAGCCLGCPLSSYIALDVYLPLNFMVQSHRHAQQRPHFPHAASSCPVL</sequence>
<dbReference type="Proteomes" id="UP001174936">
    <property type="component" value="Unassembled WGS sequence"/>
</dbReference>
<protein>
    <submittedName>
        <fullName evidence="1">Uncharacterized protein</fullName>
    </submittedName>
</protein>
<evidence type="ECO:0000313" key="1">
    <source>
        <dbReference type="EMBL" id="KAK0655541.1"/>
    </source>
</evidence>
<comment type="caution">
    <text evidence="1">The sequence shown here is derived from an EMBL/GenBank/DDBJ whole genome shotgun (WGS) entry which is preliminary data.</text>
</comment>
<evidence type="ECO:0000313" key="2">
    <source>
        <dbReference type="Proteomes" id="UP001174936"/>
    </source>
</evidence>
<name>A0AA39YPT1_9PEZI</name>
<dbReference type="EMBL" id="JAULSV010000001">
    <property type="protein sequence ID" value="KAK0655541.1"/>
    <property type="molecule type" value="Genomic_DNA"/>
</dbReference>
<dbReference type="AlphaFoldDB" id="A0AA39YPT1"/>
<keyword evidence="2" id="KW-1185">Reference proteome</keyword>
<reference evidence="1" key="1">
    <citation type="submission" date="2023-06" db="EMBL/GenBank/DDBJ databases">
        <title>Genome-scale phylogeny and comparative genomics of the fungal order Sordariales.</title>
        <authorList>
            <consortium name="Lawrence Berkeley National Laboratory"/>
            <person name="Hensen N."/>
            <person name="Bonometti L."/>
            <person name="Westerberg I."/>
            <person name="Brannstrom I.O."/>
            <person name="Guillou S."/>
            <person name="Cros-Aarteil S."/>
            <person name="Calhoun S."/>
            <person name="Haridas S."/>
            <person name="Kuo A."/>
            <person name="Mondo S."/>
            <person name="Pangilinan J."/>
            <person name="Riley R."/>
            <person name="Labutti K."/>
            <person name="Andreopoulos B."/>
            <person name="Lipzen A."/>
            <person name="Chen C."/>
            <person name="Yanf M."/>
            <person name="Daum C."/>
            <person name="Ng V."/>
            <person name="Clum A."/>
            <person name="Steindorff A."/>
            <person name="Ohm R."/>
            <person name="Martin F."/>
            <person name="Silar P."/>
            <person name="Natvig D."/>
            <person name="Lalanne C."/>
            <person name="Gautier V."/>
            <person name="Ament-Velasquez S.L."/>
            <person name="Kruys A."/>
            <person name="Hutchinson M.I."/>
            <person name="Powell A.J."/>
            <person name="Barry K."/>
            <person name="Miller A.N."/>
            <person name="Grigoriev I.V."/>
            <person name="Debuchy R."/>
            <person name="Gladieux P."/>
            <person name="Thoren M.H."/>
            <person name="Johannesson H."/>
        </authorList>
    </citation>
    <scope>NUCLEOTIDE SEQUENCE</scope>
    <source>
        <strain evidence="1">SMH2532-1</strain>
    </source>
</reference>
<proteinExistence type="predicted"/>
<gene>
    <name evidence="1" type="ORF">B0T16DRAFT_13913</name>
</gene>
<organism evidence="1 2">
    <name type="scientific">Cercophora newfieldiana</name>
    <dbReference type="NCBI Taxonomy" id="92897"/>
    <lineage>
        <taxon>Eukaryota</taxon>
        <taxon>Fungi</taxon>
        <taxon>Dikarya</taxon>
        <taxon>Ascomycota</taxon>
        <taxon>Pezizomycotina</taxon>
        <taxon>Sordariomycetes</taxon>
        <taxon>Sordariomycetidae</taxon>
        <taxon>Sordariales</taxon>
        <taxon>Lasiosphaeriaceae</taxon>
        <taxon>Cercophora</taxon>
    </lineage>
</organism>
<accession>A0AA39YPT1</accession>